<dbReference type="EMBL" id="BAAALF010000203">
    <property type="protein sequence ID" value="GAA1269708.1"/>
    <property type="molecule type" value="Genomic_DNA"/>
</dbReference>
<organism evidence="3 4">
    <name type="scientific">Kitasatospora nipponensis</name>
    <dbReference type="NCBI Taxonomy" id="258049"/>
    <lineage>
        <taxon>Bacteria</taxon>
        <taxon>Bacillati</taxon>
        <taxon>Actinomycetota</taxon>
        <taxon>Actinomycetes</taxon>
        <taxon>Kitasatosporales</taxon>
        <taxon>Streptomycetaceae</taxon>
        <taxon>Kitasatospora</taxon>
    </lineage>
</organism>
<feature type="compositionally biased region" description="Low complexity" evidence="1">
    <location>
        <begin position="77"/>
        <end position="108"/>
    </location>
</feature>
<evidence type="ECO:0000313" key="4">
    <source>
        <dbReference type="Proteomes" id="UP001500037"/>
    </source>
</evidence>
<accession>A0ABN1WX79</accession>
<keyword evidence="2" id="KW-0472">Membrane</keyword>
<gene>
    <name evidence="3" type="ORF">GCM10009665_67690</name>
</gene>
<feature type="transmembrane region" description="Helical" evidence="2">
    <location>
        <begin position="44"/>
        <end position="62"/>
    </location>
</feature>
<proteinExistence type="predicted"/>
<keyword evidence="2" id="KW-1133">Transmembrane helix</keyword>
<comment type="caution">
    <text evidence="3">The sequence shown here is derived from an EMBL/GenBank/DDBJ whole genome shotgun (WGS) entry which is preliminary data.</text>
</comment>
<evidence type="ECO:0000313" key="3">
    <source>
        <dbReference type="EMBL" id="GAA1269708.1"/>
    </source>
</evidence>
<name>A0ABN1WX79_9ACTN</name>
<evidence type="ECO:0000256" key="1">
    <source>
        <dbReference type="SAM" id="MobiDB-lite"/>
    </source>
</evidence>
<feature type="region of interest" description="Disordered" evidence="1">
    <location>
        <begin position="67"/>
        <end position="109"/>
    </location>
</feature>
<keyword evidence="4" id="KW-1185">Reference proteome</keyword>
<dbReference type="RefSeq" id="WP_344445999.1">
    <property type="nucleotide sequence ID" value="NZ_BAAALF010000203.1"/>
</dbReference>
<evidence type="ECO:0000256" key="2">
    <source>
        <dbReference type="SAM" id="Phobius"/>
    </source>
</evidence>
<keyword evidence="2" id="KW-0812">Transmembrane</keyword>
<protein>
    <submittedName>
        <fullName evidence="3">Uncharacterized protein</fullName>
    </submittedName>
</protein>
<reference evidence="3 4" key="1">
    <citation type="journal article" date="2019" name="Int. J. Syst. Evol. Microbiol.">
        <title>The Global Catalogue of Microorganisms (GCM) 10K type strain sequencing project: providing services to taxonomists for standard genome sequencing and annotation.</title>
        <authorList>
            <consortium name="The Broad Institute Genomics Platform"/>
            <consortium name="The Broad Institute Genome Sequencing Center for Infectious Disease"/>
            <person name="Wu L."/>
            <person name="Ma J."/>
        </authorList>
    </citation>
    <scope>NUCLEOTIDE SEQUENCE [LARGE SCALE GENOMIC DNA]</scope>
    <source>
        <strain evidence="3 4">JCM 13004</strain>
    </source>
</reference>
<dbReference type="Proteomes" id="UP001500037">
    <property type="component" value="Unassembled WGS sequence"/>
</dbReference>
<sequence length="309" mass="32169">MDLDQELAHVFRAGVADLTAPVAAIAAESGRLGRRRLRLRRLRAGGAVLTVVAVAWAGALVVRPHGRPTLVTDQPVPSATAGPTAAASPTTPPASASASARASDGPPDVQLTSGAMVKLLADRLPSAGTFLKYQNPYAGGDPAQDVGAFLRYDDGHGIAAVQLTLSRITQPFPTPGSLPGFAGAPVGCELTSQRPSDPPPGAPSCDAHRLADGSWEWVEATDATVPGLYGYQVLVWHPDGYLLVLSEYAGTINASGHKEAATRQTPPFTLDQWRALAEDPGWQPKVPQALVDEGSRLTATIPNAPFSEG</sequence>